<dbReference type="PROSITE" id="PS00369">
    <property type="entry name" value="PTS_HPR_HIS"/>
    <property type="match status" value="1"/>
</dbReference>
<feature type="domain" description="HPr" evidence="5">
    <location>
        <begin position="27"/>
        <end position="114"/>
    </location>
</feature>
<dbReference type="PANTHER" id="PTHR33705">
    <property type="entry name" value="PHOSPHOCARRIER PROTEIN HPR"/>
    <property type="match status" value="1"/>
</dbReference>
<dbReference type="Gene3D" id="3.30.1340.10">
    <property type="entry name" value="HPr-like"/>
    <property type="match status" value="1"/>
</dbReference>
<evidence type="ECO:0000259" key="5">
    <source>
        <dbReference type="PROSITE" id="PS51350"/>
    </source>
</evidence>
<evidence type="ECO:0000313" key="7">
    <source>
        <dbReference type="Proteomes" id="UP000016064"/>
    </source>
</evidence>
<proteinExistence type="inferred from homology"/>
<dbReference type="Proteomes" id="UP000016064">
    <property type="component" value="Unassembled WGS sequence"/>
</dbReference>
<keyword evidence="7" id="KW-1185">Reference proteome</keyword>
<comment type="subcellular location">
    <subcellularLocation>
        <location evidence="1">Cytoplasm</location>
    </subcellularLocation>
</comment>
<gene>
    <name evidence="6" type="ORF">H359_0415</name>
</gene>
<dbReference type="PANTHER" id="PTHR33705:SF2">
    <property type="entry name" value="PHOSPHOCARRIER PROTEIN NPR"/>
    <property type="match status" value="1"/>
</dbReference>
<dbReference type="InterPro" id="IPR002114">
    <property type="entry name" value="PTS_HPr_Ser_P_site"/>
</dbReference>
<evidence type="ECO:0000313" key="6">
    <source>
        <dbReference type="EMBL" id="EQM62923.1"/>
    </source>
</evidence>
<dbReference type="EMBL" id="APJW01000001">
    <property type="protein sequence ID" value="EQM62923.1"/>
    <property type="molecule type" value="Genomic_DNA"/>
</dbReference>
<evidence type="ECO:0000256" key="3">
    <source>
        <dbReference type="ARBA" id="ARBA00022490"/>
    </source>
</evidence>
<reference evidence="6 7" key="1">
    <citation type="submission" date="2013-07" db="EMBL/GenBank/DDBJ databases">
        <title>Isolation of a new Chlamydia species from the feral Sacred Ibis (Threskiornis aethiopicus): Chlamydia ibidis.</title>
        <authorList>
            <person name="Vorimore F."/>
            <person name="Hsia R.-C."/>
            <person name="Huot-Creasy H."/>
            <person name="Bastian S."/>
            <person name="Deruyter L."/>
            <person name="Passet A."/>
            <person name="Sachse K."/>
            <person name="Bavoil P."/>
            <person name="Myers G."/>
            <person name="Laroucau K."/>
        </authorList>
    </citation>
    <scope>NUCLEOTIDE SEQUENCE [LARGE SCALE GENOMIC DNA]</scope>
    <source>
        <strain evidence="6 7">10-1398/6</strain>
    </source>
</reference>
<evidence type="ECO:0000256" key="1">
    <source>
        <dbReference type="ARBA" id="ARBA00004496"/>
    </source>
</evidence>
<dbReference type="PROSITE" id="PS51350">
    <property type="entry name" value="PTS_HPR_DOM"/>
    <property type="match status" value="1"/>
</dbReference>
<dbReference type="SUPFAM" id="SSF55594">
    <property type="entry name" value="HPr-like"/>
    <property type="match status" value="1"/>
</dbReference>
<dbReference type="Pfam" id="PF00381">
    <property type="entry name" value="PTS-HPr"/>
    <property type="match status" value="1"/>
</dbReference>
<protein>
    <submittedName>
        <fullName evidence="6">Phosphocarrier, HPr family protein</fullName>
    </submittedName>
</protein>
<sequence length="114" mass="12545">MEEDAKCTSCLEDIEPVDCYESSDEVKVTHAFIVQNASGIHVRPASTLVKLFEGQECEVIFTYEGKSVNARSVMSILMLGVPQGGEIFVHLKGKDALHVLQKLQDIFAQGFGEL</sequence>
<keyword evidence="3" id="KW-0963">Cytoplasm</keyword>
<evidence type="ECO:0000256" key="2">
    <source>
        <dbReference type="ARBA" id="ARBA00010736"/>
    </source>
</evidence>
<dbReference type="NCBIfam" id="TIGR01003">
    <property type="entry name" value="PTS_HPr_family"/>
    <property type="match status" value="1"/>
</dbReference>
<organism evidence="6 7">
    <name type="scientific">Chlamydia ibidis 10-1398/6</name>
    <dbReference type="NCBI Taxonomy" id="1046581"/>
    <lineage>
        <taxon>Bacteria</taxon>
        <taxon>Pseudomonadati</taxon>
        <taxon>Chlamydiota</taxon>
        <taxon>Chlamydiia</taxon>
        <taxon>Chlamydiales</taxon>
        <taxon>Chlamydiaceae</taxon>
        <taxon>Chlamydia/Chlamydophila group</taxon>
        <taxon>Chlamydia</taxon>
    </lineage>
</organism>
<dbReference type="PROSITE" id="PS00589">
    <property type="entry name" value="PTS_HPR_SER"/>
    <property type="match status" value="1"/>
</dbReference>
<accession>A0ABP2XEL8</accession>
<name>A0ABP2XEL8_9CHLA</name>
<dbReference type="PRINTS" id="PR00107">
    <property type="entry name" value="PHOSPHOCPHPR"/>
</dbReference>
<dbReference type="InterPro" id="IPR000032">
    <property type="entry name" value="HPr-like"/>
</dbReference>
<evidence type="ECO:0000256" key="4">
    <source>
        <dbReference type="ARBA" id="ARBA00022683"/>
    </source>
</evidence>
<dbReference type="CDD" id="cd00367">
    <property type="entry name" value="PTS-HPr_like"/>
    <property type="match status" value="1"/>
</dbReference>
<dbReference type="InterPro" id="IPR001020">
    <property type="entry name" value="PTS_HPr_His_P_site"/>
</dbReference>
<keyword evidence="4" id="KW-0598">Phosphotransferase system</keyword>
<comment type="similarity">
    <text evidence="2">Belongs to the HPr family.</text>
</comment>
<dbReference type="InterPro" id="IPR035895">
    <property type="entry name" value="HPr-like_sf"/>
</dbReference>
<dbReference type="InterPro" id="IPR050399">
    <property type="entry name" value="HPr"/>
</dbReference>
<comment type="caution">
    <text evidence="6">The sequence shown here is derived from an EMBL/GenBank/DDBJ whole genome shotgun (WGS) entry which is preliminary data.</text>
</comment>